<reference evidence="2" key="1">
    <citation type="journal article" date="2024" name="Commun. Biol.">
        <title>Bacillamide D produced by Bacillus cereus from the mouse intestinal bacterial collection (miBC) is a potent cytotoxin in vitro.</title>
        <authorList>
            <person name="Hohmann M."/>
            <person name="Brunner V."/>
            <person name="Johannes W."/>
            <person name="Schum D."/>
            <person name="Carroll L.M."/>
            <person name="Liu T."/>
            <person name="Sasaki D."/>
            <person name="Bosch J."/>
            <person name="Clavel T."/>
            <person name="Sieber S.A."/>
            <person name="Zeller G."/>
            <person name="Tschurtschenthaler M."/>
            <person name="Janssen K.P."/>
            <person name="Gulder T.A.M."/>
        </authorList>
    </citation>
    <scope>NUCLEOTIDE SEQUENCE [LARGE SCALE GENOMIC DNA]</scope>
    <source>
        <strain evidence="2">LK_304 Iso 8</strain>
    </source>
</reference>
<accession>A0ABV1ZKR3</accession>
<dbReference type="Proteomes" id="UP001467192">
    <property type="component" value="Unassembled WGS sequence"/>
</dbReference>
<comment type="caution">
    <text evidence="1">The sequence shown here is derived from an EMBL/GenBank/DDBJ whole genome shotgun (WGS) entry which is preliminary data.</text>
</comment>
<organism evidence="1 2">
    <name type="scientific">Enterobacter intestinihominis</name>
    <dbReference type="NCBI Taxonomy" id="3133180"/>
    <lineage>
        <taxon>Bacteria</taxon>
        <taxon>Pseudomonadati</taxon>
        <taxon>Pseudomonadota</taxon>
        <taxon>Gammaproteobacteria</taxon>
        <taxon>Enterobacterales</taxon>
        <taxon>Enterobacteriaceae</taxon>
        <taxon>Enterobacter</taxon>
    </lineage>
</organism>
<protein>
    <submittedName>
        <fullName evidence="1">Uncharacterized protein</fullName>
    </submittedName>
</protein>
<gene>
    <name evidence="1" type="ORF">ABMC12_22035</name>
</gene>
<name>A0ABV1ZKR3_9ENTR</name>
<dbReference type="EMBL" id="JBEBZA010000036">
    <property type="protein sequence ID" value="MES0428946.1"/>
    <property type="molecule type" value="Genomic_DNA"/>
</dbReference>
<sequence length="59" mass="6678">MAIEARKILVVDSIENEVPIYKEAVEFYDTNTNKNVDPTKTNLTKAQITQMTNDAFDGK</sequence>
<proteinExistence type="predicted"/>
<evidence type="ECO:0000313" key="2">
    <source>
        <dbReference type="Proteomes" id="UP001467192"/>
    </source>
</evidence>
<evidence type="ECO:0000313" key="1">
    <source>
        <dbReference type="EMBL" id="MES0428946.1"/>
    </source>
</evidence>
<keyword evidence="2" id="KW-1185">Reference proteome</keyword>
<dbReference type="RefSeq" id="WP_063921973.1">
    <property type="nucleotide sequence ID" value="NZ_JBBNPZ010000036.1"/>
</dbReference>